<dbReference type="EMBL" id="MFCP01000014">
    <property type="protein sequence ID" value="OGE28870.1"/>
    <property type="molecule type" value="Genomic_DNA"/>
</dbReference>
<organism evidence="2 3">
    <name type="scientific">Candidatus Daviesbacteria bacterium RIFCSPHIGHO2_01_FULL_40_11</name>
    <dbReference type="NCBI Taxonomy" id="1797762"/>
    <lineage>
        <taxon>Bacteria</taxon>
        <taxon>Candidatus Daviesiibacteriota</taxon>
    </lineage>
</organism>
<comment type="caution">
    <text evidence="2">The sequence shown here is derived from an EMBL/GenBank/DDBJ whole genome shotgun (WGS) entry which is preliminary data.</text>
</comment>
<keyword evidence="1" id="KW-0812">Transmembrane</keyword>
<accession>A0A1F5JK75</accession>
<feature type="transmembrane region" description="Helical" evidence="1">
    <location>
        <begin position="93"/>
        <end position="111"/>
    </location>
</feature>
<dbReference type="InterPro" id="IPR019546">
    <property type="entry name" value="TAT_signal_bac_arc"/>
</dbReference>
<gene>
    <name evidence="2" type="ORF">A2867_02910</name>
</gene>
<evidence type="ECO:0000313" key="2">
    <source>
        <dbReference type="EMBL" id="OGE28870.1"/>
    </source>
</evidence>
<feature type="transmembrane region" description="Helical" evidence="1">
    <location>
        <begin position="32"/>
        <end position="52"/>
    </location>
</feature>
<evidence type="ECO:0000256" key="1">
    <source>
        <dbReference type="SAM" id="Phobius"/>
    </source>
</evidence>
<keyword evidence="1" id="KW-1133">Transmembrane helix</keyword>
<dbReference type="AlphaFoldDB" id="A0A1F5JK75"/>
<protein>
    <submittedName>
        <fullName evidence="2">Uncharacterized protein</fullName>
    </submittedName>
</protein>
<name>A0A1F5JK75_9BACT</name>
<feature type="transmembrane region" description="Helical" evidence="1">
    <location>
        <begin position="155"/>
        <end position="173"/>
    </location>
</feature>
<keyword evidence="1" id="KW-0472">Membrane</keyword>
<feature type="transmembrane region" description="Helical" evidence="1">
    <location>
        <begin position="64"/>
        <end position="87"/>
    </location>
</feature>
<reference evidence="2 3" key="1">
    <citation type="journal article" date="2016" name="Nat. Commun.">
        <title>Thousands of microbial genomes shed light on interconnected biogeochemical processes in an aquifer system.</title>
        <authorList>
            <person name="Anantharaman K."/>
            <person name="Brown C.T."/>
            <person name="Hug L.A."/>
            <person name="Sharon I."/>
            <person name="Castelle C.J."/>
            <person name="Probst A.J."/>
            <person name="Thomas B.C."/>
            <person name="Singh A."/>
            <person name="Wilkins M.J."/>
            <person name="Karaoz U."/>
            <person name="Brodie E.L."/>
            <person name="Williams K.H."/>
            <person name="Hubbard S.S."/>
            <person name="Banfield J.F."/>
        </authorList>
    </citation>
    <scope>NUCLEOTIDE SEQUENCE [LARGE SCALE GENOMIC DNA]</scope>
</reference>
<proteinExistence type="predicted"/>
<dbReference type="Proteomes" id="UP000177555">
    <property type="component" value="Unassembled WGS sequence"/>
</dbReference>
<sequence length="278" mass="31117">MLKTVLFYYCLILATLITLGAASDIKTAFLPFLFFLPVTLYFLAVLLLRLNFSTSLKLPHRNLLWSLLLYYSFIVVTVMSVVGLAGAKTVSQLVSAVIFLPTVLFFCLRVLPKKTKALDIPMIVLKPKELMSRKRVKLTPHFEKRPKIDLDRRQFLKLIGSAGLALFLFSIFAKKAEAAFFGSVPGPGTVAIKDSGGTLIDPAIKTPTDGYKITQMDETSDSPNTYYAYVNKDGAWFIMKDDGSGNYRYTKNTSDFTNATTGWPNRASLTYDYFDAIF</sequence>
<dbReference type="NCBIfam" id="TIGR01409">
    <property type="entry name" value="TAT_signal_seq"/>
    <property type="match status" value="1"/>
</dbReference>
<evidence type="ECO:0000313" key="3">
    <source>
        <dbReference type="Proteomes" id="UP000177555"/>
    </source>
</evidence>